<dbReference type="InterPro" id="IPR001162">
    <property type="entry name" value="UvrC_RNase_H_dom"/>
</dbReference>
<dbReference type="InterPro" id="IPR000305">
    <property type="entry name" value="GIY-YIG_endonuc"/>
</dbReference>
<dbReference type="GO" id="GO:0009380">
    <property type="term" value="C:excinuclease repair complex"/>
    <property type="evidence" value="ECO:0007669"/>
    <property type="project" value="TreeGrafter"/>
</dbReference>
<dbReference type="PROSITE" id="PS50165">
    <property type="entry name" value="UVRC"/>
    <property type="match status" value="1"/>
</dbReference>
<dbReference type="GO" id="GO:0009381">
    <property type="term" value="F:excinuclease ABC activity"/>
    <property type="evidence" value="ECO:0007669"/>
    <property type="project" value="InterPro"/>
</dbReference>
<protein>
    <recommendedName>
        <fullName evidence="10">Excinuclease ABC subunit C</fullName>
    </recommendedName>
</protein>
<dbReference type="Proteomes" id="UP000176639">
    <property type="component" value="Unassembled WGS sequence"/>
</dbReference>
<dbReference type="Gene3D" id="3.40.1440.10">
    <property type="entry name" value="GIY-YIG endonuclease"/>
    <property type="match status" value="1"/>
</dbReference>
<dbReference type="InterPro" id="IPR035901">
    <property type="entry name" value="GIY-YIG_endonuc_sf"/>
</dbReference>
<dbReference type="SUPFAM" id="SSF46600">
    <property type="entry name" value="C-terminal UvrC-binding domain of UvrB"/>
    <property type="match status" value="1"/>
</dbReference>
<dbReference type="EMBL" id="MEYI01000045">
    <property type="protein sequence ID" value="OGD23304.1"/>
    <property type="molecule type" value="Genomic_DNA"/>
</dbReference>
<name>A0A1F5AYN3_9BACT</name>
<dbReference type="SMART" id="SM00465">
    <property type="entry name" value="GIYc"/>
    <property type="match status" value="1"/>
</dbReference>
<reference evidence="8 9" key="1">
    <citation type="journal article" date="2016" name="Nat. Commun.">
        <title>Thousands of microbial genomes shed light on interconnected biogeochemical processes in an aquifer system.</title>
        <authorList>
            <person name="Anantharaman K."/>
            <person name="Brown C.T."/>
            <person name="Hug L.A."/>
            <person name="Sharon I."/>
            <person name="Castelle C.J."/>
            <person name="Probst A.J."/>
            <person name="Thomas B.C."/>
            <person name="Singh A."/>
            <person name="Wilkins M.J."/>
            <person name="Karaoz U."/>
            <person name="Brodie E.L."/>
            <person name="Williams K.H."/>
            <person name="Hubbard S.S."/>
            <person name="Banfield J.F."/>
        </authorList>
    </citation>
    <scope>NUCLEOTIDE SEQUENCE [LARGE SCALE GENOMIC DNA]</scope>
</reference>
<organism evidence="8 9">
    <name type="scientific">Candidatus Azambacteria bacterium RBG_16_47_10</name>
    <dbReference type="NCBI Taxonomy" id="1797292"/>
    <lineage>
        <taxon>Bacteria</taxon>
        <taxon>Candidatus Azamiibacteriota</taxon>
    </lineage>
</organism>
<dbReference type="InterPro" id="IPR036876">
    <property type="entry name" value="UVR_dom_sf"/>
</dbReference>
<dbReference type="PROSITE" id="PS50164">
    <property type="entry name" value="GIY_YIG"/>
    <property type="match status" value="1"/>
</dbReference>
<dbReference type="Pfam" id="PF01541">
    <property type="entry name" value="GIY-YIG"/>
    <property type="match status" value="1"/>
</dbReference>
<dbReference type="GO" id="GO:0006289">
    <property type="term" value="P:nucleotide-excision repair"/>
    <property type="evidence" value="ECO:0007669"/>
    <property type="project" value="InterPro"/>
</dbReference>
<dbReference type="CDD" id="cd10434">
    <property type="entry name" value="GIY-YIG_UvrC_Cho"/>
    <property type="match status" value="1"/>
</dbReference>
<dbReference type="SUPFAM" id="SSF82771">
    <property type="entry name" value="GIY-YIG endonuclease"/>
    <property type="match status" value="1"/>
</dbReference>
<accession>A0A1F5AYN3</accession>
<dbReference type="InterPro" id="IPR038476">
    <property type="entry name" value="UvrC_RNase_H_dom_sf"/>
</dbReference>
<proteinExistence type="predicted"/>
<dbReference type="FunFam" id="3.40.1440.10:FF:000001">
    <property type="entry name" value="UvrABC system protein C"/>
    <property type="match status" value="1"/>
</dbReference>
<dbReference type="PANTHER" id="PTHR30562">
    <property type="entry name" value="UVRC/OXIDOREDUCTASE"/>
    <property type="match status" value="1"/>
</dbReference>
<evidence type="ECO:0000259" key="7">
    <source>
        <dbReference type="PROSITE" id="PS50165"/>
    </source>
</evidence>
<dbReference type="InterPro" id="IPR047296">
    <property type="entry name" value="GIY-YIG_UvrC_Cho"/>
</dbReference>
<evidence type="ECO:0000259" key="6">
    <source>
        <dbReference type="PROSITE" id="PS50164"/>
    </source>
</evidence>
<dbReference type="AlphaFoldDB" id="A0A1F5AYN3"/>
<gene>
    <name evidence="8" type="ORF">A2Z10_01190</name>
</gene>
<evidence type="ECO:0000256" key="2">
    <source>
        <dbReference type="ARBA" id="ARBA00022763"/>
    </source>
</evidence>
<feature type="domain" description="GIY-YIG" evidence="6">
    <location>
        <begin position="13"/>
        <end position="92"/>
    </location>
</feature>
<keyword evidence="3" id="KW-0228">DNA excision</keyword>
<feature type="domain" description="UvrC family homology region profile" evidence="7">
    <location>
        <begin position="228"/>
        <end position="361"/>
    </location>
</feature>
<evidence type="ECO:0000256" key="1">
    <source>
        <dbReference type="ARBA" id="ARBA00022490"/>
    </source>
</evidence>
<evidence type="ECO:0000313" key="9">
    <source>
        <dbReference type="Proteomes" id="UP000176639"/>
    </source>
</evidence>
<evidence type="ECO:0000313" key="8">
    <source>
        <dbReference type="EMBL" id="OGD23304.1"/>
    </source>
</evidence>
<dbReference type="Pfam" id="PF02151">
    <property type="entry name" value="UVR"/>
    <property type="match status" value="1"/>
</dbReference>
<keyword evidence="2" id="KW-0227">DNA damage</keyword>
<evidence type="ECO:0000256" key="3">
    <source>
        <dbReference type="ARBA" id="ARBA00022769"/>
    </source>
</evidence>
<dbReference type="InterPro" id="IPR050066">
    <property type="entry name" value="UvrABC_protein_C"/>
</dbReference>
<dbReference type="Gene3D" id="3.30.420.340">
    <property type="entry name" value="UvrC, RNAse H endonuclease domain"/>
    <property type="match status" value="1"/>
</dbReference>
<evidence type="ECO:0000256" key="4">
    <source>
        <dbReference type="ARBA" id="ARBA00022881"/>
    </source>
</evidence>
<keyword evidence="1" id="KW-0963">Cytoplasm</keyword>
<comment type="caution">
    <text evidence="8">The sequence shown here is derived from an EMBL/GenBank/DDBJ whole genome shotgun (WGS) entry which is preliminary data.</text>
</comment>
<keyword evidence="4" id="KW-0267">Excision nuclease</keyword>
<dbReference type="PANTHER" id="PTHR30562:SF1">
    <property type="entry name" value="UVRABC SYSTEM PROTEIN C"/>
    <property type="match status" value="1"/>
</dbReference>
<sequence length="429" mass="49427">MERIPQKLAKLPKKPGVYFFRNAQGAVIYVGKANVLKNRVRQYFTKRGDEHHKITALRNEIADIAWIECESEVDALIEEARYIKKHRPKYNVILRDDKNYFFVCITAEKEYPRIFITHQPDNQKSGVVCKQVIGPFTDGTALKETLKMLRNIYPYCTSRPAKRPCFHYHLGRCTGACAYPAARAQASRNIRAIVHILNGKRQTLLKKMERDMKAAARHEQFTKAEEIKRRLDRLHTIFAHTTVIARFSEIRMPRAENWEEAKKALETFLHITHPITRVECYDISNISGKYAVGSMAVFENGMPNKSEYRKFKIKFSGTESNDPKMIAEVLSRRIRHAEWKTPDLIVVDGGATQLAAARAVLPGSQMVISLAKQREEIYTPRSPLPTPAQTLGDTTLLFLQSIRDEAHRFAVSYHRKVRDKNFMRIKSPD</sequence>
<keyword evidence="5" id="KW-0234">DNA repair</keyword>
<dbReference type="Pfam" id="PF08459">
    <property type="entry name" value="UvrC_RNaseH_dom"/>
    <property type="match status" value="1"/>
</dbReference>
<evidence type="ECO:0000256" key="5">
    <source>
        <dbReference type="ARBA" id="ARBA00023204"/>
    </source>
</evidence>
<dbReference type="InterPro" id="IPR001943">
    <property type="entry name" value="UVR_dom"/>
</dbReference>
<evidence type="ECO:0008006" key="10">
    <source>
        <dbReference type="Google" id="ProtNLM"/>
    </source>
</evidence>